<dbReference type="AlphaFoldDB" id="A0A939KNX0"/>
<dbReference type="EMBL" id="JAFVMH010000007">
    <property type="protein sequence ID" value="MBO1326140.1"/>
    <property type="molecule type" value="Genomic_DNA"/>
</dbReference>
<gene>
    <name evidence="5" type="ORF">J2D77_13370</name>
</gene>
<name>A0A939KNX0_9PROT</name>
<dbReference type="GO" id="GO:0003677">
    <property type="term" value="F:DNA binding"/>
    <property type="evidence" value="ECO:0007669"/>
    <property type="project" value="UniProtKB-KW"/>
</dbReference>
<dbReference type="SUPFAM" id="SSF46785">
    <property type="entry name" value="Winged helix' DNA-binding domain"/>
    <property type="match status" value="1"/>
</dbReference>
<dbReference type="Pfam" id="PF00392">
    <property type="entry name" value="GntR"/>
    <property type="match status" value="1"/>
</dbReference>
<proteinExistence type="predicted"/>
<keyword evidence="3" id="KW-0804">Transcription</keyword>
<dbReference type="PANTHER" id="PTHR43537">
    <property type="entry name" value="TRANSCRIPTIONAL REGULATOR, GNTR FAMILY"/>
    <property type="match status" value="1"/>
</dbReference>
<dbReference type="SMART" id="SM00895">
    <property type="entry name" value="FCD"/>
    <property type="match status" value="1"/>
</dbReference>
<dbReference type="RefSeq" id="WP_207846814.1">
    <property type="nucleotide sequence ID" value="NZ_JAFVMH010000007.1"/>
</dbReference>
<dbReference type="SUPFAM" id="SSF48008">
    <property type="entry name" value="GntR ligand-binding domain-like"/>
    <property type="match status" value="1"/>
</dbReference>
<dbReference type="Proteomes" id="UP000664073">
    <property type="component" value="Unassembled WGS sequence"/>
</dbReference>
<evidence type="ECO:0000313" key="6">
    <source>
        <dbReference type="Proteomes" id="UP000664073"/>
    </source>
</evidence>
<dbReference type="InterPro" id="IPR011711">
    <property type="entry name" value="GntR_C"/>
</dbReference>
<dbReference type="PROSITE" id="PS50949">
    <property type="entry name" value="HTH_GNTR"/>
    <property type="match status" value="1"/>
</dbReference>
<dbReference type="SMART" id="SM00345">
    <property type="entry name" value="HTH_GNTR"/>
    <property type="match status" value="1"/>
</dbReference>
<keyword evidence="1" id="KW-0805">Transcription regulation</keyword>
<keyword evidence="6" id="KW-1185">Reference proteome</keyword>
<accession>A0A939KNX0</accession>
<dbReference type="PANTHER" id="PTHR43537:SF5">
    <property type="entry name" value="UXU OPERON TRANSCRIPTIONAL REGULATOR"/>
    <property type="match status" value="1"/>
</dbReference>
<protein>
    <submittedName>
        <fullName evidence="5">FadR family transcriptional regulator</fullName>
    </submittedName>
</protein>
<dbReference type="InterPro" id="IPR036390">
    <property type="entry name" value="WH_DNA-bd_sf"/>
</dbReference>
<dbReference type="Pfam" id="PF07729">
    <property type="entry name" value="FCD"/>
    <property type="match status" value="1"/>
</dbReference>
<dbReference type="Gene3D" id="1.10.10.10">
    <property type="entry name" value="Winged helix-like DNA-binding domain superfamily/Winged helix DNA-binding domain"/>
    <property type="match status" value="1"/>
</dbReference>
<feature type="domain" description="HTH gntR-type" evidence="4">
    <location>
        <begin position="7"/>
        <end position="75"/>
    </location>
</feature>
<dbReference type="CDD" id="cd07377">
    <property type="entry name" value="WHTH_GntR"/>
    <property type="match status" value="1"/>
</dbReference>
<evidence type="ECO:0000256" key="3">
    <source>
        <dbReference type="ARBA" id="ARBA00023163"/>
    </source>
</evidence>
<dbReference type="PRINTS" id="PR00035">
    <property type="entry name" value="HTHGNTR"/>
</dbReference>
<dbReference type="GO" id="GO:0003700">
    <property type="term" value="F:DNA-binding transcription factor activity"/>
    <property type="evidence" value="ECO:0007669"/>
    <property type="project" value="InterPro"/>
</dbReference>
<dbReference type="Gene3D" id="1.20.120.530">
    <property type="entry name" value="GntR ligand-binding domain-like"/>
    <property type="match status" value="1"/>
</dbReference>
<reference evidence="5" key="1">
    <citation type="submission" date="2021-03" db="EMBL/GenBank/DDBJ databases">
        <title>The complete genome sequence of Acetobacter sp. TBRC 12339.</title>
        <authorList>
            <person name="Charoenyingcharoen P."/>
            <person name="Yukphan P."/>
        </authorList>
    </citation>
    <scope>NUCLEOTIDE SEQUENCE</scope>
    <source>
        <strain evidence="5">TBRC 12339</strain>
    </source>
</reference>
<dbReference type="InterPro" id="IPR000524">
    <property type="entry name" value="Tscrpt_reg_HTH_GntR"/>
</dbReference>
<comment type="caution">
    <text evidence="5">The sequence shown here is derived from an EMBL/GenBank/DDBJ whole genome shotgun (WGS) entry which is preliminary data.</text>
</comment>
<evidence type="ECO:0000256" key="2">
    <source>
        <dbReference type="ARBA" id="ARBA00023125"/>
    </source>
</evidence>
<evidence type="ECO:0000256" key="1">
    <source>
        <dbReference type="ARBA" id="ARBA00023015"/>
    </source>
</evidence>
<dbReference type="InterPro" id="IPR008920">
    <property type="entry name" value="TF_FadR/GntR_C"/>
</dbReference>
<organism evidence="5 6">
    <name type="scientific">Acetobacter garciniae</name>
    <dbReference type="NCBI Taxonomy" id="2817435"/>
    <lineage>
        <taxon>Bacteria</taxon>
        <taxon>Pseudomonadati</taxon>
        <taxon>Pseudomonadota</taxon>
        <taxon>Alphaproteobacteria</taxon>
        <taxon>Acetobacterales</taxon>
        <taxon>Acetobacteraceae</taxon>
        <taxon>Acetobacter</taxon>
    </lineage>
</organism>
<evidence type="ECO:0000259" key="4">
    <source>
        <dbReference type="PROSITE" id="PS50949"/>
    </source>
</evidence>
<dbReference type="InterPro" id="IPR036388">
    <property type="entry name" value="WH-like_DNA-bd_sf"/>
</dbReference>
<keyword evidence="2" id="KW-0238">DNA-binding</keyword>
<evidence type="ECO:0000313" key="5">
    <source>
        <dbReference type="EMBL" id="MBO1326140.1"/>
    </source>
</evidence>
<sequence length="235" mass="25797">MQSLPSSSLSDTIATALMQRIVNGTYGRGDKLPSNAELCEEFGVSRTVVREALASLKLGGRIISRQGAGVFVSDRVQKMPAMAWPLPNIRACLEILEFRIGVEMQAAALAAQRRTPDTLQALYQAHAAFAEQDTHDPEKEALADFGFHLAIAKTAGNPRFAEFLQTTIAEICRDLHTKYTESAKHSAAYFAQTVTEHTEILAAISDGNAPLAQTRMQLHLEDGLNRYRRLLSTAR</sequence>